<evidence type="ECO:0000256" key="5">
    <source>
        <dbReference type="PROSITE-ProRule" id="PRU01379"/>
    </source>
</evidence>
<evidence type="ECO:0000256" key="2">
    <source>
        <dbReference type="ARBA" id="ARBA00022723"/>
    </source>
</evidence>
<dbReference type="EMBL" id="FQ312005">
    <property type="protein sequence ID" value="CBW25843.1"/>
    <property type="molecule type" value="Genomic_DNA"/>
</dbReference>
<dbReference type="PANTHER" id="PTHR12756">
    <property type="entry name" value="CYTOSOLIC CARBOXYPEPTIDASE"/>
    <property type="match status" value="1"/>
</dbReference>
<proteinExistence type="inferred from homology"/>
<comment type="similarity">
    <text evidence="5">Belongs to the peptidase M14 family.</text>
</comment>
<reference evidence="8" key="1">
    <citation type="journal article" date="2013" name="ISME J.">
        <title>A small predatory core genome in the divergent marine Bacteriovorax marinus SJ and the terrestrial Bdellovibrio bacteriovorus.</title>
        <authorList>
            <person name="Crossman L.C."/>
            <person name="Chen H."/>
            <person name="Cerdeno-Tarraga A.M."/>
            <person name="Brooks K."/>
            <person name="Quail M.A."/>
            <person name="Pineiro S.A."/>
            <person name="Hobley L."/>
            <person name="Sockett R.E."/>
            <person name="Bentley S.D."/>
            <person name="Parkhill J."/>
            <person name="Williams H.N."/>
            <person name="Stine O.C."/>
        </authorList>
    </citation>
    <scope>NUCLEOTIDE SEQUENCE [LARGE SCALE GENOMIC DNA]</scope>
    <source>
        <strain evidence="8">ATCC BAA-682 / DSM 15412 / SJ</strain>
    </source>
</reference>
<feature type="domain" description="Peptidase M14" evidence="6">
    <location>
        <begin position="84"/>
        <end position="334"/>
    </location>
</feature>
<dbReference type="InterPro" id="IPR050821">
    <property type="entry name" value="Cytosolic_carboxypeptidase"/>
</dbReference>
<dbReference type="AlphaFoldDB" id="E1WXN7"/>
<accession>E1WXN7</accession>
<dbReference type="Proteomes" id="UP000008963">
    <property type="component" value="Chromosome"/>
</dbReference>
<dbReference type="SUPFAM" id="SSF53187">
    <property type="entry name" value="Zn-dependent exopeptidases"/>
    <property type="match status" value="1"/>
</dbReference>
<evidence type="ECO:0000313" key="8">
    <source>
        <dbReference type="Proteomes" id="UP000008963"/>
    </source>
</evidence>
<dbReference type="GO" id="GO:0016788">
    <property type="term" value="F:hydrolase activity, acting on ester bonds"/>
    <property type="evidence" value="ECO:0007669"/>
    <property type="project" value="InterPro"/>
</dbReference>
<comment type="caution">
    <text evidence="5">Lacks conserved residue(s) required for the propagation of feature annotation.</text>
</comment>
<protein>
    <submittedName>
        <fullName evidence="7">Exported protein</fullName>
    </submittedName>
</protein>
<dbReference type="PROSITE" id="PS52035">
    <property type="entry name" value="PEPTIDASE_M14"/>
    <property type="match status" value="1"/>
</dbReference>
<dbReference type="RefSeq" id="WP_014243628.1">
    <property type="nucleotide sequence ID" value="NC_016620.1"/>
</dbReference>
<dbReference type="InterPro" id="IPR055438">
    <property type="entry name" value="AstE_AspA_cat"/>
</dbReference>
<dbReference type="KEGG" id="bmx:BMS_0956"/>
<dbReference type="Gene3D" id="3.40.630.10">
    <property type="entry name" value="Zn peptidases"/>
    <property type="match status" value="1"/>
</dbReference>
<dbReference type="GO" id="GO:0008270">
    <property type="term" value="F:zinc ion binding"/>
    <property type="evidence" value="ECO:0007669"/>
    <property type="project" value="InterPro"/>
</dbReference>
<keyword evidence="4" id="KW-0862">Zinc</keyword>
<dbReference type="Pfam" id="PF24827">
    <property type="entry name" value="AstE_AspA_cat"/>
    <property type="match status" value="1"/>
</dbReference>
<name>E1WXN7_HALMS</name>
<dbReference type="GO" id="GO:0004181">
    <property type="term" value="F:metallocarboxypeptidase activity"/>
    <property type="evidence" value="ECO:0007669"/>
    <property type="project" value="InterPro"/>
</dbReference>
<dbReference type="PANTHER" id="PTHR12756:SF11">
    <property type="entry name" value="CYTOSOLIC CARBOXYPEPTIDASE 1"/>
    <property type="match status" value="1"/>
</dbReference>
<dbReference type="HOGENOM" id="CLU_830978_0_0_7"/>
<dbReference type="OrthoDB" id="6221272at2"/>
<dbReference type="STRING" id="862908.BMS_0956"/>
<keyword evidence="2" id="KW-0479">Metal-binding</keyword>
<evidence type="ECO:0000256" key="1">
    <source>
        <dbReference type="ARBA" id="ARBA00001947"/>
    </source>
</evidence>
<dbReference type="SMART" id="SM00631">
    <property type="entry name" value="Zn_pept"/>
    <property type="match status" value="1"/>
</dbReference>
<gene>
    <name evidence="7" type="ordered locus">BMS_0956</name>
</gene>
<dbReference type="InterPro" id="IPR000834">
    <property type="entry name" value="Peptidase_M14"/>
</dbReference>
<sequence>MKKILLPLLFTLNSHSVCVHETTISGAQLLSQITHYQNSKAFYQLEDESFNELQSISLIEPQRNYLIQQLQAPITKDYNDRYIKYYKYERVVEFIKSQREQLEQLNYQTQVIGKSIEGRDLFAITPREIDPKKKLILMFARHHGDEGTANWIVEGFLSKALKDNHFNENFQLILYPMVNPDGANAKRRYNRNNRDLNRSWGKTPEKSYDEVKVIHKHLDSYLQDNKKPVIALDMHGSFTEDFIYRVSKSFNGQDFFETQQSFIDSLGKRDPWQAGQFYISNGHRKMSRILLVRDYGINSLTHESIRDIPLSESRTLKDLFLQGEAVLDSLKELY</sequence>
<evidence type="ECO:0000259" key="6">
    <source>
        <dbReference type="PROSITE" id="PS52035"/>
    </source>
</evidence>
<keyword evidence="8" id="KW-1185">Reference proteome</keyword>
<organism evidence="7 8">
    <name type="scientific">Halobacteriovorax marinus (strain ATCC BAA-682 / DSM 15412 / SJ)</name>
    <name type="common">Bacteriovorax marinus</name>
    <dbReference type="NCBI Taxonomy" id="862908"/>
    <lineage>
        <taxon>Bacteria</taxon>
        <taxon>Pseudomonadati</taxon>
        <taxon>Bdellovibrionota</taxon>
        <taxon>Bacteriovoracia</taxon>
        <taxon>Bacteriovoracales</taxon>
        <taxon>Halobacteriovoraceae</taxon>
        <taxon>Halobacteriovorax</taxon>
    </lineage>
</organism>
<dbReference type="eggNOG" id="COG2866">
    <property type="taxonomic scope" value="Bacteria"/>
</dbReference>
<comment type="cofactor">
    <cofactor evidence="1">
        <name>Zn(2+)</name>
        <dbReference type="ChEBI" id="CHEBI:29105"/>
    </cofactor>
</comment>
<evidence type="ECO:0000256" key="3">
    <source>
        <dbReference type="ARBA" id="ARBA00022801"/>
    </source>
</evidence>
<keyword evidence="3" id="KW-0378">Hydrolase</keyword>
<evidence type="ECO:0000256" key="4">
    <source>
        <dbReference type="ARBA" id="ARBA00022833"/>
    </source>
</evidence>
<dbReference type="GO" id="GO:0006508">
    <property type="term" value="P:proteolysis"/>
    <property type="evidence" value="ECO:0007669"/>
    <property type="project" value="InterPro"/>
</dbReference>
<evidence type="ECO:0000313" key="7">
    <source>
        <dbReference type="EMBL" id="CBW25843.1"/>
    </source>
</evidence>
<dbReference type="PATRIC" id="fig|862908.3.peg.910"/>